<dbReference type="Gene3D" id="3.90.79.10">
    <property type="entry name" value="Nucleoside Triphosphate Pyrophosphohydrolase"/>
    <property type="match status" value="1"/>
</dbReference>
<keyword evidence="2" id="KW-0378">Hydrolase</keyword>
<evidence type="ECO:0000313" key="3">
    <source>
        <dbReference type="Proteomes" id="UP001057134"/>
    </source>
</evidence>
<evidence type="ECO:0000259" key="1">
    <source>
        <dbReference type="PROSITE" id="PS51462"/>
    </source>
</evidence>
<dbReference type="EMBL" id="CP027059">
    <property type="protein sequence ID" value="UQZ84084.1"/>
    <property type="molecule type" value="Genomic_DNA"/>
</dbReference>
<dbReference type="PANTHER" id="PTHR43222:SF2">
    <property type="entry name" value="NUDIX HYDROLASE 23, CHLOROPLASTIC"/>
    <property type="match status" value="1"/>
</dbReference>
<reference evidence="2" key="2">
    <citation type="journal article" date="2021" name="J Anim Sci Technol">
        <title>Complete genome sequence of Paenibacillus konkukensis sp. nov. SK3146 as a potential probiotic strain.</title>
        <authorList>
            <person name="Jung H.I."/>
            <person name="Park S."/>
            <person name="Niu K.M."/>
            <person name="Lee S.W."/>
            <person name="Kothari D."/>
            <person name="Yi K.J."/>
            <person name="Kim S.K."/>
        </authorList>
    </citation>
    <scope>NUCLEOTIDE SEQUENCE</scope>
    <source>
        <strain evidence="2">SK3146</strain>
    </source>
</reference>
<dbReference type="RefSeq" id="WP_249866029.1">
    <property type="nucleotide sequence ID" value="NZ_CP027059.1"/>
</dbReference>
<dbReference type="Proteomes" id="UP001057134">
    <property type="component" value="Chromosome"/>
</dbReference>
<dbReference type="SUPFAM" id="SSF55811">
    <property type="entry name" value="Nudix"/>
    <property type="match status" value="1"/>
</dbReference>
<dbReference type="GO" id="GO:0035539">
    <property type="term" value="F:8-oxo-7,8-dihydrodeoxyguanosine triphosphate pyrophosphatase activity"/>
    <property type="evidence" value="ECO:0007669"/>
    <property type="project" value="UniProtKB-EC"/>
</dbReference>
<dbReference type="InterPro" id="IPR000086">
    <property type="entry name" value="NUDIX_hydrolase_dom"/>
</dbReference>
<proteinExistence type="predicted"/>
<feature type="domain" description="Nudix hydrolase" evidence="1">
    <location>
        <begin position="1"/>
        <end position="134"/>
    </location>
</feature>
<dbReference type="InterPro" id="IPR015797">
    <property type="entry name" value="NUDIX_hydrolase-like_dom_sf"/>
</dbReference>
<name>A0ABY4RNR2_9BACL</name>
<evidence type="ECO:0000313" key="2">
    <source>
        <dbReference type="EMBL" id="UQZ84084.1"/>
    </source>
</evidence>
<accession>A0ABY4RNR2</accession>
<keyword evidence="3" id="KW-1185">Reference proteome</keyword>
<protein>
    <submittedName>
        <fullName evidence="2">8-oxo-dGTP diphosphatase</fullName>
        <ecNumber evidence="2">3.6.1.55</ecNumber>
    </submittedName>
</protein>
<dbReference type="PANTHER" id="PTHR43222">
    <property type="entry name" value="NUDIX HYDROLASE 23"/>
    <property type="match status" value="1"/>
</dbReference>
<reference evidence="2" key="1">
    <citation type="submission" date="2018-02" db="EMBL/GenBank/DDBJ databases">
        <authorList>
            <person name="Kim S.-K."/>
            <person name="Jung H.-I."/>
            <person name="Lee S.-W."/>
        </authorList>
    </citation>
    <scope>NUCLEOTIDE SEQUENCE</scope>
    <source>
        <strain evidence="2">SK3146</strain>
    </source>
</reference>
<sequence>MLNYNLCFIRKEDRVLMINRHHAPLKGMWNGVGGKLEPGETPYDSVIREAWEETGIGLRSARFGGIVTWETDGRFAGGMYVYTADLPEEYKDAFASPAESEEGILAWKAVDWVVQPDNQGIAGHVRHFLPPMLAGAEPSEYRCIFKEGKLQACLTMPLQEESARNAAAGAK</sequence>
<organism evidence="2 3">
    <name type="scientific">Paenibacillus konkukensis</name>
    <dbReference type="NCBI Taxonomy" id="2020716"/>
    <lineage>
        <taxon>Bacteria</taxon>
        <taxon>Bacillati</taxon>
        <taxon>Bacillota</taxon>
        <taxon>Bacilli</taxon>
        <taxon>Bacillales</taxon>
        <taxon>Paenibacillaceae</taxon>
        <taxon>Paenibacillus</taxon>
    </lineage>
</organism>
<dbReference type="EC" id="3.6.1.55" evidence="2"/>
<dbReference type="PROSITE" id="PS51462">
    <property type="entry name" value="NUDIX"/>
    <property type="match status" value="1"/>
</dbReference>
<dbReference type="CDD" id="cd18886">
    <property type="entry name" value="NUDIX_MutT_Nudt1"/>
    <property type="match status" value="1"/>
</dbReference>
<dbReference type="Pfam" id="PF00293">
    <property type="entry name" value="NUDIX"/>
    <property type="match status" value="1"/>
</dbReference>
<gene>
    <name evidence="2" type="primary">mutX_2</name>
    <name evidence="2" type="ORF">SK3146_03316</name>
</gene>